<gene>
    <name evidence="3" type="ORF">JMJ56_17260</name>
</gene>
<comment type="caution">
    <text evidence="3">The sequence shown here is derived from an EMBL/GenBank/DDBJ whole genome shotgun (WGS) entry which is preliminary data.</text>
</comment>
<evidence type="ECO:0000256" key="1">
    <source>
        <dbReference type="SAM" id="MobiDB-lite"/>
    </source>
</evidence>
<dbReference type="InterPro" id="IPR021333">
    <property type="entry name" value="DUF2946"/>
</dbReference>
<name>A0ABS1U5E9_9PROT</name>
<organism evidence="3 4">
    <name type="scientific">Belnapia arida</name>
    <dbReference type="NCBI Taxonomy" id="2804533"/>
    <lineage>
        <taxon>Bacteria</taxon>
        <taxon>Pseudomonadati</taxon>
        <taxon>Pseudomonadota</taxon>
        <taxon>Alphaproteobacteria</taxon>
        <taxon>Acetobacterales</taxon>
        <taxon>Roseomonadaceae</taxon>
        <taxon>Belnapia</taxon>
    </lineage>
</organism>
<feature type="region of interest" description="Disordered" evidence="1">
    <location>
        <begin position="105"/>
        <end position="125"/>
    </location>
</feature>
<dbReference type="RefSeq" id="WP_202833017.1">
    <property type="nucleotide sequence ID" value="NZ_JAETWB010000008.1"/>
</dbReference>
<keyword evidence="2" id="KW-0732">Signal</keyword>
<proteinExistence type="predicted"/>
<reference evidence="3 4" key="1">
    <citation type="submission" date="2021-01" db="EMBL/GenBank/DDBJ databases">
        <title>Belnapia mucosa sp. nov. and Belnapia arida sp. nov., isolated from the Tabernas Desert (Almeria, Spain).</title>
        <authorList>
            <person name="Molina-Menor E."/>
            <person name="Vidal-Verdu A."/>
            <person name="Calonge A."/>
            <person name="Satari L."/>
            <person name="Pereto J."/>
            <person name="Porcar M."/>
        </authorList>
    </citation>
    <scope>NUCLEOTIDE SEQUENCE [LARGE SCALE GENOMIC DNA]</scope>
    <source>
        <strain evidence="3 4">T18</strain>
    </source>
</reference>
<feature type="chain" id="PRO_5046816396" evidence="2">
    <location>
        <begin position="32"/>
        <end position="125"/>
    </location>
</feature>
<dbReference type="EMBL" id="JAETWB010000008">
    <property type="protein sequence ID" value="MBL6079770.1"/>
    <property type="molecule type" value="Genomic_DNA"/>
</dbReference>
<feature type="signal peptide" evidence="2">
    <location>
        <begin position="1"/>
        <end position="31"/>
    </location>
</feature>
<evidence type="ECO:0000256" key="2">
    <source>
        <dbReference type="SAM" id="SignalP"/>
    </source>
</evidence>
<protein>
    <submittedName>
        <fullName evidence="3">DUF2946 family protein</fullName>
    </submittedName>
</protein>
<keyword evidence="4" id="KW-1185">Reference proteome</keyword>
<sequence length="125" mass="12792">MRHSGGMARRPPLLTAMLALLLMLQWGQAFAHCLGALGAASGIEICTAEGIRVLHLDADGQPADPPQAMHDSCPVCPGGVAPASPAPQLPALRIAYVPAPYAGREGMPPAPARAPPQQPRAPPAA</sequence>
<evidence type="ECO:0000313" key="3">
    <source>
        <dbReference type="EMBL" id="MBL6079770.1"/>
    </source>
</evidence>
<dbReference type="Pfam" id="PF11162">
    <property type="entry name" value="DUF2946"/>
    <property type="match status" value="1"/>
</dbReference>
<feature type="compositionally biased region" description="Pro residues" evidence="1">
    <location>
        <begin position="108"/>
        <end position="125"/>
    </location>
</feature>
<evidence type="ECO:0000313" key="4">
    <source>
        <dbReference type="Proteomes" id="UP000660885"/>
    </source>
</evidence>
<dbReference type="Proteomes" id="UP000660885">
    <property type="component" value="Unassembled WGS sequence"/>
</dbReference>
<accession>A0ABS1U5E9</accession>